<keyword evidence="1" id="KW-0472">Membrane</keyword>
<feature type="transmembrane region" description="Helical" evidence="1">
    <location>
        <begin position="116"/>
        <end position="134"/>
    </location>
</feature>
<comment type="caution">
    <text evidence="2">The sequence shown here is derived from an EMBL/GenBank/DDBJ whole genome shotgun (WGS) entry which is preliminary data.</text>
</comment>
<protein>
    <recommendedName>
        <fullName evidence="4">YeeE/YedE family protein</fullName>
    </recommendedName>
</protein>
<keyword evidence="1" id="KW-1133">Transmembrane helix</keyword>
<feature type="transmembrane region" description="Helical" evidence="1">
    <location>
        <begin position="90"/>
        <end position="110"/>
    </location>
</feature>
<keyword evidence="1" id="KW-0812">Transmembrane</keyword>
<reference evidence="3" key="1">
    <citation type="journal article" date="2019" name="Int. J. Syst. Evol. Microbiol.">
        <title>The Global Catalogue of Microorganisms (GCM) 10K type strain sequencing project: providing services to taxonomists for standard genome sequencing and annotation.</title>
        <authorList>
            <consortium name="The Broad Institute Genomics Platform"/>
            <consortium name="The Broad Institute Genome Sequencing Center for Infectious Disease"/>
            <person name="Wu L."/>
            <person name="Ma J."/>
        </authorList>
    </citation>
    <scope>NUCLEOTIDE SEQUENCE [LARGE SCALE GENOMIC DNA]</scope>
    <source>
        <strain evidence="3">CECT 8482</strain>
    </source>
</reference>
<dbReference type="InterPro" id="IPR046513">
    <property type="entry name" value="DUF6691"/>
</dbReference>
<dbReference type="Proteomes" id="UP001243846">
    <property type="component" value="Unassembled WGS sequence"/>
</dbReference>
<proteinExistence type="predicted"/>
<evidence type="ECO:0008006" key="4">
    <source>
        <dbReference type="Google" id="ProtNLM"/>
    </source>
</evidence>
<name>A0ABT8D2H7_9RHOB</name>
<feature type="transmembrane region" description="Helical" evidence="1">
    <location>
        <begin position="42"/>
        <end position="61"/>
    </location>
</feature>
<accession>A0ABT8D2H7</accession>
<evidence type="ECO:0000256" key="1">
    <source>
        <dbReference type="SAM" id="Phobius"/>
    </source>
</evidence>
<sequence length="137" mass="13922">MARLVIALLAGALFGAGLLVSGMTNPAKVQGWLDVFGNWDPTLAFVLGGAMLPMAIAWRVAARMARPLAGTSFPAPAGHHIDRRLITGSALFGLGWGIAGLCPGPALASIGFGGAAIWTFVAAMVAGIGLNALLKRS</sequence>
<evidence type="ECO:0000313" key="2">
    <source>
        <dbReference type="EMBL" id="MDN3711018.1"/>
    </source>
</evidence>
<organism evidence="2 3">
    <name type="scientific">Paracoccus cavernae</name>
    <dbReference type="NCBI Taxonomy" id="1571207"/>
    <lineage>
        <taxon>Bacteria</taxon>
        <taxon>Pseudomonadati</taxon>
        <taxon>Pseudomonadota</taxon>
        <taxon>Alphaproteobacteria</taxon>
        <taxon>Rhodobacterales</taxon>
        <taxon>Paracoccaceae</taxon>
        <taxon>Paracoccus</taxon>
    </lineage>
</organism>
<evidence type="ECO:0000313" key="3">
    <source>
        <dbReference type="Proteomes" id="UP001243846"/>
    </source>
</evidence>
<dbReference type="EMBL" id="JAUFRC010000001">
    <property type="protein sequence ID" value="MDN3711018.1"/>
    <property type="molecule type" value="Genomic_DNA"/>
</dbReference>
<gene>
    <name evidence="2" type="ORF">QWZ10_02860</name>
</gene>
<keyword evidence="3" id="KW-1185">Reference proteome</keyword>
<dbReference type="RefSeq" id="WP_377688670.1">
    <property type="nucleotide sequence ID" value="NZ_JBHMDZ010000049.1"/>
</dbReference>
<dbReference type="Pfam" id="PF20398">
    <property type="entry name" value="DUF6691"/>
    <property type="match status" value="1"/>
</dbReference>